<protein>
    <submittedName>
        <fullName evidence="1">Uncharacterized protein</fullName>
    </submittedName>
</protein>
<name>A0A6A0AH32_HAELA</name>
<dbReference type="Proteomes" id="UP000485058">
    <property type="component" value="Unassembled WGS sequence"/>
</dbReference>
<dbReference type="EMBL" id="BLLF01006457">
    <property type="protein sequence ID" value="GFH32269.1"/>
    <property type="molecule type" value="Genomic_DNA"/>
</dbReference>
<proteinExistence type="predicted"/>
<gene>
    <name evidence="1" type="ORF">HaLaN_31463</name>
</gene>
<comment type="caution">
    <text evidence="1">The sequence shown here is derived from an EMBL/GenBank/DDBJ whole genome shotgun (WGS) entry which is preliminary data.</text>
</comment>
<evidence type="ECO:0000313" key="2">
    <source>
        <dbReference type="Proteomes" id="UP000485058"/>
    </source>
</evidence>
<dbReference type="AlphaFoldDB" id="A0A6A0AH32"/>
<reference evidence="1 2" key="1">
    <citation type="submission" date="2020-02" db="EMBL/GenBank/DDBJ databases">
        <title>Draft genome sequence of Haematococcus lacustris strain NIES-144.</title>
        <authorList>
            <person name="Morimoto D."/>
            <person name="Nakagawa S."/>
            <person name="Yoshida T."/>
            <person name="Sawayama S."/>
        </authorList>
    </citation>
    <scope>NUCLEOTIDE SEQUENCE [LARGE SCALE GENOMIC DNA]</scope>
    <source>
        <strain evidence="1 2">NIES-144</strain>
    </source>
</reference>
<evidence type="ECO:0000313" key="1">
    <source>
        <dbReference type="EMBL" id="GFH32269.1"/>
    </source>
</evidence>
<accession>A0A6A0AH32</accession>
<keyword evidence="2" id="KW-1185">Reference proteome</keyword>
<sequence>MRSLLHELTCSPRPWLSIGWGFRPAVLTVTDLPSRTTSAPTQVLLVLDTSHETGTHDTHPLPLCLAALRQYDSPPRPKQDMGELIIAVMKLPYLDNSRKVEQTSQLLWHSADWARQPENSRAHVTQVKSFSELELLQRMAGEPLAGTAGSPPAPLEQFDARQLNMAAWSLGKLKPHLLAAAVTPRPGHSIGCGYRLGGHLRSSAPRTCLLPSIPSRTLSSSAHSQAAFLVSLVPGHAQAPPPCCRCHLSLHCPCQPQCQQ</sequence>
<organism evidence="1 2">
    <name type="scientific">Haematococcus lacustris</name>
    <name type="common">Green alga</name>
    <name type="synonym">Haematococcus pluvialis</name>
    <dbReference type="NCBI Taxonomy" id="44745"/>
    <lineage>
        <taxon>Eukaryota</taxon>
        <taxon>Viridiplantae</taxon>
        <taxon>Chlorophyta</taxon>
        <taxon>core chlorophytes</taxon>
        <taxon>Chlorophyceae</taxon>
        <taxon>CS clade</taxon>
        <taxon>Chlamydomonadales</taxon>
        <taxon>Haematococcaceae</taxon>
        <taxon>Haematococcus</taxon>
    </lineage>
</organism>